<evidence type="ECO:0000259" key="3">
    <source>
        <dbReference type="Pfam" id="PF16344"/>
    </source>
</evidence>
<dbReference type="Proteomes" id="UP000533637">
    <property type="component" value="Unassembled WGS sequence"/>
</dbReference>
<feature type="transmembrane region" description="Helical" evidence="1">
    <location>
        <begin position="85"/>
        <end position="106"/>
    </location>
</feature>
<keyword evidence="5" id="KW-1185">Reference proteome</keyword>
<dbReference type="RefSeq" id="WP_122374519.1">
    <property type="nucleotide sequence ID" value="NZ_BMPB01000020.1"/>
</dbReference>
<sequence length="342" mass="38967">MIVDEYILIKYIEGTLPDDERAQVDDWVAASPENAKLLEQVYFTLQVTDRVRVMESVDPEMALVRFKSKVRKQNKKVSLHRSLQMLQRVAAVLFIPVLVLSAYLFMQIGQEEVRMVEVRTNPGVVSTFDLPDGSKVWLNAGSSLKYPKNFWPECRQVELTGQGYFEVAKNPEKPFIVKVDPSYSVEVLGTRFDVSAYKDDEFVSTTLVEGSVQLNIAQAGGHVTHQILKPDERAEFTRVGGKLYITSVNADNNTAWRNGEIIFKNQPMSRVLKALTRHYNVRFDVKDKEVLEAIITAKFKEEQLPQVMEYLKLASNVKFKISKPAITADNRLEMSVIEISKE</sequence>
<keyword evidence="1" id="KW-0812">Transmembrane</keyword>
<dbReference type="Pfam" id="PF16344">
    <property type="entry name" value="FecR_C"/>
    <property type="match status" value="1"/>
</dbReference>
<evidence type="ECO:0000313" key="4">
    <source>
        <dbReference type="EMBL" id="MBB4623857.1"/>
    </source>
</evidence>
<dbReference type="InterPro" id="IPR032508">
    <property type="entry name" value="FecR_C"/>
</dbReference>
<comment type="caution">
    <text evidence="4">The sequence shown here is derived from an EMBL/GenBank/DDBJ whole genome shotgun (WGS) entry which is preliminary data.</text>
</comment>
<feature type="domain" description="FecR protein" evidence="2">
    <location>
        <begin position="117"/>
        <end position="213"/>
    </location>
</feature>
<dbReference type="PIRSF" id="PIRSF018266">
    <property type="entry name" value="FecR"/>
    <property type="match status" value="1"/>
</dbReference>
<accession>A0ABR6KQR9</accession>
<evidence type="ECO:0000256" key="1">
    <source>
        <dbReference type="SAM" id="Phobius"/>
    </source>
</evidence>
<gene>
    <name evidence="4" type="ORF">GGQ57_003781</name>
</gene>
<organism evidence="4 5">
    <name type="scientific">Parabacteroides faecis</name>
    <dbReference type="NCBI Taxonomy" id="1217282"/>
    <lineage>
        <taxon>Bacteria</taxon>
        <taxon>Pseudomonadati</taxon>
        <taxon>Bacteroidota</taxon>
        <taxon>Bacteroidia</taxon>
        <taxon>Bacteroidales</taxon>
        <taxon>Tannerellaceae</taxon>
        <taxon>Parabacteroides</taxon>
    </lineage>
</organism>
<dbReference type="InterPro" id="IPR006860">
    <property type="entry name" value="FecR"/>
</dbReference>
<evidence type="ECO:0000259" key="2">
    <source>
        <dbReference type="Pfam" id="PF04773"/>
    </source>
</evidence>
<protein>
    <submittedName>
        <fullName evidence="4">Ferric-dicitrate binding protein FerR (Iron transport regulator)</fullName>
    </submittedName>
</protein>
<dbReference type="Pfam" id="PF04773">
    <property type="entry name" value="FecR"/>
    <property type="match status" value="1"/>
</dbReference>
<dbReference type="Gene3D" id="2.60.120.1440">
    <property type="match status" value="1"/>
</dbReference>
<reference evidence="4 5" key="1">
    <citation type="submission" date="2020-08" db="EMBL/GenBank/DDBJ databases">
        <title>Genomic Encyclopedia of Type Strains, Phase IV (KMG-IV): sequencing the most valuable type-strain genomes for metagenomic binning, comparative biology and taxonomic classification.</title>
        <authorList>
            <person name="Goeker M."/>
        </authorList>
    </citation>
    <scope>NUCLEOTIDE SEQUENCE [LARGE SCALE GENOMIC DNA]</scope>
    <source>
        <strain evidence="4 5">DSM 102983</strain>
    </source>
</reference>
<proteinExistence type="predicted"/>
<feature type="domain" description="Protein FecR C-terminal" evidence="3">
    <location>
        <begin position="261"/>
        <end position="327"/>
    </location>
</feature>
<evidence type="ECO:0000313" key="5">
    <source>
        <dbReference type="Proteomes" id="UP000533637"/>
    </source>
</evidence>
<keyword evidence="1" id="KW-1133">Transmembrane helix</keyword>
<keyword evidence="1" id="KW-0472">Membrane</keyword>
<name>A0ABR6KQR9_9BACT</name>
<dbReference type="PANTHER" id="PTHR30273">
    <property type="entry name" value="PERIPLASMIC SIGNAL SENSOR AND SIGMA FACTOR ACTIVATOR FECR-RELATED"/>
    <property type="match status" value="1"/>
</dbReference>
<dbReference type="PANTHER" id="PTHR30273:SF2">
    <property type="entry name" value="PROTEIN FECR"/>
    <property type="match status" value="1"/>
</dbReference>
<dbReference type="InterPro" id="IPR012373">
    <property type="entry name" value="Ferrdict_sens_TM"/>
</dbReference>
<dbReference type="EMBL" id="JACHOC010000008">
    <property type="protein sequence ID" value="MBB4623857.1"/>
    <property type="molecule type" value="Genomic_DNA"/>
</dbReference>
<dbReference type="Gene3D" id="3.55.50.30">
    <property type="match status" value="1"/>
</dbReference>